<evidence type="ECO:0000313" key="9">
    <source>
        <dbReference type="EMBL" id="KKS08822.1"/>
    </source>
</evidence>
<keyword evidence="4 8" id="KW-0479">Metal-binding</keyword>
<dbReference type="GO" id="GO:0046872">
    <property type="term" value="F:metal ion binding"/>
    <property type="evidence" value="ECO:0007669"/>
    <property type="project" value="UniProtKB-UniRule"/>
</dbReference>
<dbReference type="InterPro" id="IPR051464">
    <property type="entry name" value="Peptidase_M42_aminopept"/>
</dbReference>
<comment type="cofactor">
    <cofactor evidence="8">
        <name>a divalent metal cation</name>
        <dbReference type="ChEBI" id="CHEBI:60240"/>
    </cofactor>
    <text evidence="8">Binds 2 divalent metal cations per subunit.</text>
</comment>
<dbReference type="SUPFAM" id="SSF53187">
    <property type="entry name" value="Zn-dependent exopeptidases"/>
    <property type="match status" value="1"/>
</dbReference>
<dbReference type="CDD" id="cd05656">
    <property type="entry name" value="M42_Frv"/>
    <property type="match status" value="1"/>
</dbReference>
<evidence type="ECO:0000256" key="7">
    <source>
        <dbReference type="PIRSR" id="PIRSR001123-1"/>
    </source>
</evidence>
<evidence type="ECO:0000256" key="1">
    <source>
        <dbReference type="ARBA" id="ARBA00006272"/>
    </source>
</evidence>
<dbReference type="PANTHER" id="PTHR32481">
    <property type="entry name" value="AMINOPEPTIDASE"/>
    <property type="match status" value="1"/>
</dbReference>
<dbReference type="InterPro" id="IPR023367">
    <property type="entry name" value="Peptidase_M42_dom2"/>
</dbReference>
<reference evidence="9 10" key="1">
    <citation type="journal article" date="2015" name="Nature">
        <title>rRNA introns, odd ribosomes, and small enigmatic genomes across a large radiation of phyla.</title>
        <authorList>
            <person name="Brown C.T."/>
            <person name="Hug L.A."/>
            <person name="Thomas B.C."/>
            <person name="Sharon I."/>
            <person name="Castelle C.J."/>
            <person name="Singh A."/>
            <person name="Wilkins M.J."/>
            <person name="Williams K.H."/>
            <person name="Banfield J.F."/>
        </authorList>
    </citation>
    <scope>NUCLEOTIDE SEQUENCE [LARGE SCALE GENOMIC DNA]</scope>
</reference>
<evidence type="ECO:0000256" key="4">
    <source>
        <dbReference type="ARBA" id="ARBA00022723"/>
    </source>
</evidence>
<evidence type="ECO:0000256" key="8">
    <source>
        <dbReference type="PIRSR" id="PIRSR001123-2"/>
    </source>
</evidence>
<dbReference type="PANTHER" id="PTHR32481:SF20">
    <property type="entry name" value="AMINOPEPTIDASE YSDC"/>
    <property type="match status" value="1"/>
</dbReference>
<comment type="similarity">
    <text evidence="1 6">Belongs to the peptidase M42 family.</text>
</comment>
<dbReference type="Pfam" id="PF05343">
    <property type="entry name" value="Peptidase_M42"/>
    <property type="match status" value="1"/>
</dbReference>
<gene>
    <name evidence="9" type="ORF">UU65_C0004G0033</name>
</gene>
<evidence type="ECO:0000256" key="6">
    <source>
        <dbReference type="PIRNR" id="PIRNR001123"/>
    </source>
</evidence>
<accession>A0A0G0W9U4</accession>
<organism evidence="9 10">
    <name type="scientific">candidate division CPR2 bacterium GW2011_GWC1_41_48</name>
    <dbReference type="NCBI Taxonomy" id="1618344"/>
    <lineage>
        <taxon>Bacteria</taxon>
        <taxon>Bacteria division CPR2</taxon>
    </lineage>
</organism>
<dbReference type="SUPFAM" id="SSF101821">
    <property type="entry name" value="Aminopeptidase/glucanase lid domain"/>
    <property type="match status" value="1"/>
</dbReference>
<keyword evidence="5" id="KW-0378">Hydrolase</keyword>
<sequence>MLSKESLEFFKQLVEAPSPSGFEQPAARVFREYVSEFASEVKTDVMGNSIAVLNKDAEVRVMLDAHIDQIGMIARFVNDQGLIYVNAIGGLNILTLPGTRMYIHSEKGRVLGVVGRKAIHQMEEEEKKAVPKLEDIWIDIGAKDKKDALDKISIGDPITFEASFEHLENNRVVSAGFDDKMGVLIVAETLKALSKEKLEVAVYGVAAVQEEVGLRGTKTAAYGINPQVGIAVEVNFANDYPGVNKQKWGETDLGKGPTVTSGPNINPKLREIITKAAQDKKIPYQDDAQGASTSTDANLMQVNKVGMATALVSVPLRYMHTQNEIISLDDIENCIKLLVESIKNIKADTSFIPE</sequence>
<keyword evidence="3" id="KW-0645">Protease</keyword>
<evidence type="ECO:0000256" key="2">
    <source>
        <dbReference type="ARBA" id="ARBA00022438"/>
    </source>
</evidence>
<feature type="binding site" evidence="8">
    <location>
        <position position="211"/>
    </location>
    <ligand>
        <name>Zn(2+)</name>
        <dbReference type="ChEBI" id="CHEBI:29105"/>
        <label>2</label>
    </ligand>
</feature>
<evidence type="ECO:0000256" key="3">
    <source>
        <dbReference type="ARBA" id="ARBA00022670"/>
    </source>
</evidence>
<dbReference type="PATRIC" id="fig|1618344.3.peg.958"/>
<name>A0A0G0W9U4_UNCC2</name>
<feature type="binding site" evidence="8">
    <location>
        <position position="178"/>
    </location>
    <ligand>
        <name>Zn(2+)</name>
        <dbReference type="ChEBI" id="CHEBI:29105"/>
        <label>2</label>
    </ligand>
</feature>
<dbReference type="InterPro" id="IPR008007">
    <property type="entry name" value="Peptidase_M42"/>
</dbReference>
<dbReference type="Gene3D" id="3.40.630.10">
    <property type="entry name" value="Zn peptidases"/>
    <property type="match status" value="1"/>
</dbReference>
<evidence type="ECO:0000256" key="5">
    <source>
        <dbReference type="ARBA" id="ARBA00022801"/>
    </source>
</evidence>
<proteinExistence type="inferred from homology"/>
<dbReference type="GO" id="GO:0006508">
    <property type="term" value="P:proteolysis"/>
    <property type="evidence" value="ECO:0007669"/>
    <property type="project" value="UniProtKB-KW"/>
</dbReference>
<evidence type="ECO:0000313" key="10">
    <source>
        <dbReference type="Proteomes" id="UP000033869"/>
    </source>
</evidence>
<dbReference type="AlphaFoldDB" id="A0A0G0W9U4"/>
<dbReference type="Proteomes" id="UP000033869">
    <property type="component" value="Unassembled WGS sequence"/>
</dbReference>
<protein>
    <submittedName>
        <fullName evidence="9">Aminopeptidase, M42 family</fullName>
    </submittedName>
</protein>
<dbReference type="EMBL" id="LCBL01000004">
    <property type="protein sequence ID" value="KKS08822.1"/>
    <property type="molecule type" value="Genomic_DNA"/>
</dbReference>
<dbReference type="PIRSF" id="PIRSF001123">
    <property type="entry name" value="PepA_GA"/>
    <property type="match status" value="1"/>
</dbReference>
<keyword evidence="2 9" id="KW-0031">Aminopeptidase</keyword>
<feature type="active site" description="Proton acceptor" evidence="7">
    <location>
        <position position="210"/>
    </location>
</feature>
<feature type="binding site" evidence="8">
    <location>
        <position position="178"/>
    </location>
    <ligand>
        <name>Zn(2+)</name>
        <dbReference type="ChEBI" id="CHEBI:29105"/>
        <label>1</label>
    </ligand>
</feature>
<dbReference type="Gene3D" id="2.40.30.40">
    <property type="entry name" value="Peptidase M42, domain 2"/>
    <property type="match status" value="1"/>
</dbReference>
<feature type="binding site" evidence="8">
    <location>
        <position position="320"/>
    </location>
    <ligand>
        <name>Zn(2+)</name>
        <dbReference type="ChEBI" id="CHEBI:29105"/>
        <label>2</label>
    </ligand>
</feature>
<feature type="binding site" evidence="8">
    <location>
        <position position="66"/>
    </location>
    <ligand>
        <name>Zn(2+)</name>
        <dbReference type="ChEBI" id="CHEBI:29105"/>
        <label>1</label>
    </ligand>
</feature>
<dbReference type="GO" id="GO:0004177">
    <property type="term" value="F:aminopeptidase activity"/>
    <property type="evidence" value="ECO:0007669"/>
    <property type="project" value="UniProtKB-UniRule"/>
</dbReference>
<feature type="binding site" evidence="8">
    <location>
        <position position="233"/>
    </location>
    <ligand>
        <name>Zn(2+)</name>
        <dbReference type="ChEBI" id="CHEBI:29105"/>
        <label>1</label>
    </ligand>
</feature>
<comment type="caution">
    <text evidence="9">The sequence shown here is derived from an EMBL/GenBank/DDBJ whole genome shotgun (WGS) entry which is preliminary data.</text>
</comment>